<feature type="domain" description="Response regulatory" evidence="4">
    <location>
        <begin position="29"/>
        <end position="150"/>
    </location>
</feature>
<dbReference type="InterPro" id="IPR007492">
    <property type="entry name" value="LytTR_DNA-bd_dom"/>
</dbReference>
<reference evidence="5 6" key="1">
    <citation type="submission" date="2018-09" db="EMBL/GenBank/DDBJ databases">
        <title>Murine metabolic-syndrome-specific gut microbial biobank.</title>
        <authorList>
            <person name="Liu C."/>
        </authorList>
    </citation>
    <scope>NUCLEOTIDE SEQUENCE [LARGE SCALE GENOMIC DNA]</scope>
    <source>
        <strain evidence="5 6">0.1xD8-82</strain>
    </source>
</reference>
<keyword evidence="6" id="KW-1185">Reference proteome</keyword>
<dbReference type="Pfam" id="PF04397">
    <property type="entry name" value="LytTR"/>
    <property type="match status" value="1"/>
</dbReference>
<dbReference type="SMART" id="SM00448">
    <property type="entry name" value="REC"/>
    <property type="match status" value="1"/>
</dbReference>
<organism evidence="5 6">
    <name type="scientific">Parablautia intestinalis</name>
    <dbReference type="NCBI Taxonomy" id="2320100"/>
    <lineage>
        <taxon>Bacteria</taxon>
        <taxon>Bacillati</taxon>
        <taxon>Bacillota</taxon>
        <taxon>Clostridia</taxon>
        <taxon>Lachnospirales</taxon>
        <taxon>Lachnospiraceae</taxon>
        <taxon>Parablautia</taxon>
    </lineage>
</organism>
<evidence type="ECO:0000313" key="6">
    <source>
        <dbReference type="Proteomes" id="UP000280696"/>
    </source>
</evidence>
<evidence type="ECO:0000256" key="2">
    <source>
        <dbReference type="ARBA" id="ARBA00024867"/>
    </source>
</evidence>
<dbReference type="EMBL" id="RAYQ01000005">
    <property type="protein sequence ID" value="RKI92322.1"/>
    <property type="molecule type" value="Genomic_DNA"/>
</dbReference>
<accession>A0A3A9ALJ6</accession>
<dbReference type="AlphaFoldDB" id="A0A3A9ALJ6"/>
<dbReference type="InterPro" id="IPR011006">
    <property type="entry name" value="CheY-like_superfamily"/>
</dbReference>
<dbReference type="Pfam" id="PF00072">
    <property type="entry name" value="Response_reg"/>
    <property type="match status" value="1"/>
</dbReference>
<sequence length="267" mass="31587">MCGILAPSYLNCSTVSRLYDRREDISMYDVLVCDDNKEFLKLVILLLDKYADLYQITVTGFACGQELLEYCREHKPDIVYMDIKLGEKNGMMLGKTIKAMYPKSLMIYISAYDDYYVDMVQAEPFRFIPKDAADIPGLERQLADCLEAAVRRISGREIWTFTFKRKKYHVELRKIRYYYSVARAIYIVGDLEKMPTHYYQKLDELQKDLEKLDGSFVRISKSCIVNMKYIQSVRKNKIEIDNRSLSVTAGYQERFREKYEKYWNTFI</sequence>
<dbReference type="InterPro" id="IPR001789">
    <property type="entry name" value="Sig_transdc_resp-reg_receiver"/>
</dbReference>
<keyword evidence="5" id="KW-0238">DNA-binding</keyword>
<dbReference type="GO" id="GO:0003677">
    <property type="term" value="F:DNA binding"/>
    <property type="evidence" value="ECO:0007669"/>
    <property type="project" value="UniProtKB-KW"/>
</dbReference>
<dbReference type="Proteomes" id="UP000280696">
    <property type="component" value="Unassembled WGS sequence"/>
</dbReference>
<comment type="function">
    <text evidence="2">May play the central regulatory role in sporulation. It may be an element of the effector pathway responsible for the activation of sporulation genes in response to nutritional stress. Spo0A may act in concert with spo0H (a sigma factor) to control the expression of some genes that are critical to the sporulation process.</text>
</comment>
<proteinExistence type="predicted"/>
<dbReference type="PANTHER" id="PTHR37299">
    <property type="entry name" value="TRANSCRIPTIONAL REGULATOR-RELATED"/>
    <property type="match status" value="1"/>
</dbReference>
<dbReference type="InterPro" id="IPR046947">
    <property type="entry name" value="LytR-like"/>
</dbReference>
<evidence type="ECO:0000256" key="3">
    <source>
        <dbReference type="PROSITE-ProRule" id="PRU00169"/>
    </source>
</evidence>
<dbReference type="SUPFAM" id="SSF52172">
    <property type="entry name" value="CheY-like"/>
    <property type="match status" value="1"/>
</dbReference>
<feature type="modified residue" description="4-aspartylphosphate" evidence="3">
    <location>
        <position position="82"/>
    </location>
</feature>
<evidence type="ECO:0000313" key="5">
    <source>
        <dbReference type="EMBL" id="RKI92322.1"/>
    </source>
</evidence>
<dbReference type="PROSITE" id="PS50110">
    <property type="entry name" value="RESPONSE_REGULATORY"/>
    <property type="match status" value="1"/>
</dbReference>
<dbReference type="SMART" id="SM00850">
    <property type="entry name" value="LytTR"/>
    <property type="match status" value="1"/>
</dbReference>
<evidence type="ECO:0000259" key="4">
    <source>
        <dbReference type="PROSITE" id="PS50110"/>
    </source>
</evidence>
<dbReference type="Gene3D" id="2.40.50.1020">
    <property type="entry name" value="LytTr DNA-binding domain"/>
    <property type="match status" value="1"/>
</dbReference>
<gene>
    <name evidence="5" type="ORF">D7V94_06460</name>
</gene>
<dbReference type="GO" id="GO:0000156">
    <property type="term" value="F:phosphorelay response regulator activity"/>
    <property type="evidence" value="ECO:0007669"/>
    <property type="project" value="InterPro"/>
</dbReference>
<evidence type="ECO:0000256" key="1">
    <source>
        <dbReference type="ARBA" id="ARBA00018672"/>
    </source>
</evidence>
<name>A0A3A9ALJ6_9FIRM</name>
<dbReference type="PANTHER" id="PTHR37299:SF1">
    <property type="entry name" value="STAGE 0 SPORULATION PROTEIN A HOMOLOG"/>
    <property type="match status" value="1"/>
</dbReference>
<keyword evidence="3" id="KW-0597">Phosphoprotein</keyword>
<dbReference type="Gene3D" id="3.40.50.2300">
    <property type="match status" value="1"/>
</dbReference>
<dbReference type="OrthoDB" id="1646880at2"/>
<comment type="caution">
    <text evidence="5">The sequence shown here is derived from an EMBL/GenBank/DDBJ whole genome shotgun (WGS) entry which is preliminary data.</text>
</comment>
<protein>
    <recommendedName>
        <fullName evidence="1">Stage 0 sporulation protein A homolog</fullName>
    </recommendedName>
</protein>